<comment type="subcellular location">
    <subcellularLocation>
        <location evidence="1">Membrane</location>
        <topology evidence="1">Multi-pass membrane protein</topology>
    </subcellularLocation>
</comment>
<dbReference type="EMBL" id="AFBQ01000047">
    <property type="protein sequence ID" value="EHY32201.1"/>
    <property type="molecule type" value="Genomic_DNA"/>
</dbReference>
<evidence type="ECO:0000313" key="9">
    <source>
        <dbReference type="Proteomes" id="UP000004956"/>
    </source>
</evidence>
<gene>
    <name evidence="8" type="ORF">HMPREF9440_00416</name>
</gene>
<feature type="transmembrane region" description="Helical" evidence="6">
    <location>
        <begin position="164"/>
        <end position="184"/>
    </location>
</feature>
<feature type="domain" description="EamA" evidence="7">
    <location>
        <begin position="166"/>
        <end position="298"/>
    </location>
</feature>
<dbReference type="PANTHER" id="PTHR32322:SF2">
    <property type="entry name" value="EAMA DOMAIN-CONTAINING PROTEIN"/>
    <property type="match status" value="1"/>
</dbReference>
<evidence type="ECO:0000256" key="5">
    <source>
        <dbReference type="ARBA" id="ARBA00023136"/>
    </source>
</evidence>
<comment type="similarity">
    <text evidence="2">Belongs to the EamA transporter family.</text>
</comment>
<feature type="transmembrane region" description="Helical" evidence="6">
    <location>
        <begin position="196"/>
        <end position="214"/>
    </location>
</feature>
<dbReference type="RefSeq" id="WP_008540903.1">
    <property type="nucleotide sequence ID" value="NZ_JH604875.1"/>
</dbReference>
<keyword evidence="3 6" id="KW-0812">Transmembrane</keyword>
<sequence length="301" mass="30748">MHSSTALHGALLAALAALLWGTAGTAQSFISPEGPDALWVGALRLIFSMAFFWPLVLFTSRKASAPAASNTAAPASPRRLAVGVILGGCTMAAYNFGFFAGVREIGIALGSAVTIGSAPIWAGIINVLWKKKAPSMRWCLGTGVAVAGGVVMAVSRAGDAELSTLGFTACLFAGFSYALYAFVAEEAVRTAGSARASAWIFTTASLIALPVAWVNSGLPSPAISDLLVTVYLGVMVTGVAYLSFSEALKRISPATGVALTLLEPVTAFVLAALVAHEPTSVMAFVGLVGILGGLAVILREA</sequence>
<evidence type="ECO:0000256" key="2">
    <source>
        <dbReference type="ARBA" id="ARBA00007362"/>
    </source>
</evidence>
<organism evidence="8 9">
    <name type="scientific">Sutterella parvirubra YIT 11816</name>
    <dbReference type="NCBI Taxonomy" id="762967"/>
    <lineage>
        <taxon>Bacteria</taxon>
        <taxon>Pseudomonadati</taxon>
        <taxon>Pseudomonadota</taxon>
        <taxon>Betaproteobacteria</taxon>
        <taxon>Burkholderiales</taxon>
        <taxon>Sutterellaceae</taxon>
        <taxon>Sutterella</taxon>
    </lineage>
</organism>
<feature type="transmembrane region" description="Helical" evidence="6">
    <location>
        <begin position="38"/>
        <end position="59"/>
    </location>
</feature>
<dbReference type="InterPro" id="IPR037185">
    <property type="entry name" value="EmrE-like"/>
</dbReference>
<evidence type="ECO:0000256" key="4">
    <source>
        <dbReference type="ARBA" id="ARBA00022989"/>
    </source>
</evidence>
<evidence type="ECO:0000259" key="7">
    <source>
        <dbReference type="Pfam" id="PF00892"/>
    </source>
</evidence>
<dbReference type="SUPFAM" id="SSF103481">
    <property type="entry name" value="Multidrug resistance efflux transporter EmrE"/>
    <property type="match status" value="2"/>
</dbReference>
<dbReference type="Proteomes" id="UP000004956">
    <property type="component" value="Unassembled WGS sequence"/>
</dbReference>
<feature type="transmembrane region" description="Helical" evidence="6">
    <location>
        <begin position="80"/>
        <end position="99"/>
    </location>
</feature>
<evidence type="ECO:0000256" key="6">
    <source>
        <dbReference type="SAM" id="Phobius"/>
    </source>
</evidence>
<dbReference type="Pfam" id="PF00892">
    <property type="entry name" value="EamA"/>
    <property type="match status" value="2"/>
</dbReference>
<reference evidence="8 9" key="1">
    <citation type="submission" date="2011-11" db="EMBL/GenBank/DDBJ databases">
        <authorList>
            <person name="Weinstock G."/>
            <person name="Sodergren E."/>
            <person name="Clifton S."/>
            <person name="Fulton L."/>
            <person name="Fulton B."/>
            <person name="Courtney L."/>
            <person name="Fronick C."/>
            <person name="Harrison M."/>
            <person name="Strong C."/>
            <person name="Farmer C."/>
            <person name="Delahaunty K."/>
            <person name="Markovic C."/>
            <person name="Hall O."/>
            <person name="Minx P."/>
            <person name="Tomlinson C."/>
            <person name="Mitreva M."/>
            <person name="Hou S."/>
            <person name="Chen J."/>
            <person name="Wollam A."/>
            <person name="Pepin K.H."/>
            <person name="Johnson M."/>
            <person name="Bhonagiri V."/>
            <person name="Zhang X."/>
            <person name="Suruliraj S."/>
            <person name="Warren W."/>
            <person name="Chinwalla A."/>
            <person name="Mardis E.R."/>
            <person name="Wilson R.K."/>
        </authorList>
    </citation>
    <scope>NUCLEOTIDE SEQUENCE [LARGE SCALE GENOMIC DNA]</scope>
    <source>
        <strain evidence="8 9">YIT 11816</strain>
    </source>
</reference>
<feature type="transmembrane region" description="Helical" evidence="6">
    <location>
        <begin position="256"/>
        <end position="275"/>
    </location>
</feature>
<evidence type="ECO:0000256" key="1">
    <source>
        <dbReference type="ARBA" id="ARBA00004141"/>
    </source>
</evidence>
<dbReference type="AlphaFoldDB" id="H3KCG4"/>
<feature type="transmembrane region" description="Helical" evidence="6">
    <location>
        <begin position="226"/>
        <end position="244"/>
    </location>
</feature>
<dbReference type="InterPro" id="IPR050638">
    <property type="entry name" value="AA-Vitamin_Transporters"/>
</dbReference>
<evidence type="ECO:0000313" key="8">
    <source>
        <dbReference type="EMBL" id="EHY32201.1"/>
    </source>
</evidence>
<dbReference type="GO" id="GO:0016020">
    <property type="term" value="C:membrane"/>
    <property type="evidence" value="ECO:0007669"/>
    <property type="project" value="UniProtKB-SubCell"/>
</dbReference>
<keyword evidence="4 6" id="KW-1133">Transmembrane helix</keyword>
<dbReference type="PANTHER" id="PTHR32322">
    <property type="entry name" value="INNER MEMBRANE TRANSPORTER"/>
    <property type="match status" value="1"/>
</dbReference>
<feature type="transmembrane region" description="Helical" evidence="6">
    <location>
        <begin position="105"/>
        <end position="129"/>
    </location>
</feature>
<comment type="caution">
    <text evidence="8">The sequence shown here is derived from an EMBL/GenBank/DDBJ whole genome shotgun (WGS) entry which is preliminary data.</text>
</comment>
<dbReference type="InterPro" id="IPR000620">
    <property type="entry name" value="EamA_dom"/>
</dbReference>
<proteinExistence type="inferred from homology"/>
<feature type="domain" description="EamA" evidence="7">
    <location>
        <begin position="9"/>
        <end position="152"/>
    </location>
</feature>
<dbReference type="HOGENOM" id="CLU_033863_9_2_4"/>
<name>H3KCG4_9BURK</name>
<keyword evidence="5 6" id="KW-0472">Membrane</keyword>
<evidence type="ECO:0000256" key="3">
    <source>
        <dbReference type="ARBA" id="ARBA00022692"/>
    </source>
</evidence>
<keyword evidence="9" id="KW-1185">Reference proteome</keyword>
<feature type="transmembrane region" description="Helical" evidence="6">
    <location>
        <begin position="281"/>
        <end position="298"/>
    </location>
</feature>
<protein>
    <submittedName>
        <fullName evidence="8">Putative membrane protein</fullName>
    </submittedName>
</protein>
<accession>H3KCG4</accession>
<dbReference type="OrthoDB" id="9787117at2"/>
<feature type="transmembrane region" description="Helical" evidence="6">
    <location>
        <begin position="138"/>
        <end position="158"/>
    </location>
</feature>
<dbReference type="PATRIC" id="fig|762967.3.peg.351"/>